<gene>
    <name evidence="1" type="ORF">DPMN_092887</name>
</gene>
<dbReference type="EMBL" id="JAIWYP010000003">
    <property type="protein sequence ID" value="KAH3850476.1"/>
    <property type="molecule type" value="Genomic_DNA"/>
</dbReference>
<dbReference type="Proteomes" id="UP000828390">
    <property type="component" value="Unassembled WGS sequence"/>
</dbReference>
<sequence>MIPERNLMAACGLEAEQQRKWVADITDMKMDGPRVILRLPKIRHPVICRQNRCCGSAEDG</sequence>
<name>A0A9D4L2L2_DREPO</name>
<keyword evidence="2" id="KW-1185">Reference proteome</keyword>
<proteinExistence type="predicted"/>
<dbReference type="AlphaFoldDB" id="A0A9D4L2L2"/>
<reference evidence="1" key="2">
    <citation type="submission" date="2020-11" db="EMBL/GenBank/DDBJ databases">
        <authorList>
            <person name="McCartney M.A."/>
            <person name="Auch B."/>
            <person name="Kono T."/>
            <person name="Mallez S."/>
            <person name="Becker A."/>
            <person name="Gohl D.M."/>
            <person name="Silverstein K.A.T."/>
            <person name="Koren S."/>
            <person name="Bechman K.B."/>
            <person name="Herman A."/>
            <person name="Abrahante J.E."/>
            <person name="Garbe J."/>
        </authorList>
    </citation>
    <scope>NUCLEOTIDE SEQUENCE</scope>
    <source>
        <strain evidence="1">Duluth1</strain>
        <tissue evidence="1">Whole animal</tissue>
    </source>
</reference>
<protein>
    <submittedName>
        <fullName evidence="1">Uncharacterized protein</fullName>
    </submittedName>
</protein>
<reference evidence="1" key="1">
    <citation type="journal article" date="2019" name="bioRxiv">
        <title>The Genome of the Zebra Mussel, Dreissena polymorpha: A Resource for Invasive Species Research.</title>
        <authorList>
            <person name="McCartney M.A."/>
            <person name="Auch B."/>
            <person name="Kono T."/>
            <person name="Mallez S."/>
            <person name="Zhang Y."/>
            <person name="Obille A."/>
            <person name="Becker A."/>
            <person name="Abrahante J.E."/>
            <person name="Garbe J."/>
            <person name="Badalamenti J.P."/>
            <person name="Herman A."/>
            <person name="Mangelson H."/>
            <person name="Liachko I."/>
            <person name="Sullivan S."/>
            <person name="Sone E.D."/>
            <person name="Koren S."/>
            <person name="Silverstein K.A.T."/>
            <person name="Beckman K.B."/>
            <person name="Gohl D.M."/>
        </authorList>
    </citation>
    <scope>NUCLEOTIDE SEQUENCE</scope>
    <source>
        <strain evidence="1">Duluth1</strain>
        <tissue evidence="1">Whole animal</tissue>
    </source>
</reference>
<accession>A0A9D4L2L2</accession>
<comment type="caution">
    <text evidence="1">The sequence shown here is derived from an EMBL/GenBank/DDBJ whole genome shotgun (WGS) entry which is preliminary data.</text>
</comment>
<organism evidence="1 2">
    <name type="scientific">Dreissena polymorpha</name>
    <name type="common">Zebra mussel</name>
    <name type="synonym">Mytilus polymorpha</name>
    <dbReference type="NCBI Taxonomy" id="45954"/>
    <lineage>
        <taxon>Eukaryota</taxon>
        <taxon>Metazoa</taxon>
        <taxon>Spiralia</taxon>
        <taxon>Lophotrochozoa</taxon>
        <taxon>Mollusca</taxon>
        <taxon>Bivalvia</taxon>
        <taxon>Autobranchia</taxon>
        <taxon>Heteroconchia</taxon>
        <taxon>Euheterodonta</taxon>
        <taxon>Imparidentia</taxon>
        <taxon>Neoheterodontei</taxon>
        <taxon>Myida</taxon>
        <taxon>Dreissenoidea</taxon>
        <taxon>Dreissenidae</taxon>
        <taxon>Dreissena</taxon>
    </lineage>
</organism>
<evidence type="ECO:0000313" key="2">
    <source>
        <dbReference type="Proteomes" id="UP000828390"/>
    </source>
</evidence>
<evidence type="ECO:0000313" key="1">
    <source>
        <dbReference type="EMBL" id="KAH3850476.1"/>
    </source>
</evidence>